<keyword evidence="1" id="KW-0378">Hydrolase</keyword>
<dbReference type="Pfam" id="PF10996">
    <property type="entry name" value="Beta-Casp"/>
    <property type="match status" value="1"/>
</dbReference>
<dbReference type="PANTHER" id="PTHR11203">
    <property type="entry name" value="CLEAVAGE AND POLYADENYLATION SPECIFICITY FACTOR FAMILY MEMBER"/>
    <property type="match status" value="1"/>
</dbReference>
<dbReference type="InterPro" id="IPR022712">
    <property type="entry name" value="Beta_Casp"/>
</dbReference>
<protein>
    <recommendedName>
        <fullName evidence="5">Metallo-beta-lactamase</fullName>
    </recommendedName>
</protein>
<evidence type="ECO:0008006" key="5">
    <source>
        <dbReference type="Google" id="ProtNLM"/>
    </source>
</evidence>
<dbReference type="InterPro" id="IPR050698">
    <property type="entry name" value="MBL"/>
</dbReference>
<feature type="domain" description="Beta-Casp" evidence="3">
    <location>
        <begin position="257"/>
        <end position="383"/>
    </location>
</feature>
<dbReference type="GO" id="GO:0016787">
    <property type="term" value="F:hydrolase activity"/>
    <property type="evidence" value="ECO:0007669"/>
    <property type="project" value="UniProtKB-KW"/>
</dbReference>
<accession>A0A0E2E845</accession>
<organism evidence="4">
    <name type="scientific">Treponema denticola H-22</name>
    <dbReference type="NCBI Taxonomy" id="999432"/>
    <lineage>
        <taxon>Bacteria</taxon>
        <taxon>Pseudomonadati</taxon>
        <taxon>Spirochaetota</taxon>
        <taxon>Spirochaetia</taxon>
        <taxon>Spirochaetales</taxon>
        <taxon>Treponemataceae</taxon>
        <taxon>Treponema</taxon>
    </lineage>
</organism>
<evidence type="ECO:0000259" key="3">
    <source>
        <dbReference type="SMART" id="SM01027"/>
    </source>
</evidence>
<dbReference type="PANTHER" id="PTHR11203:SF37">
    <property type="entry name" value="INTEGRATOR COMPLEX SUBUNIT 11"/>
    <property type="match status" value="1"/>
</dbReference>
<dbReference type="Pfam" id="PF00753">
    <property type="entry name" value="Lactamase_B"/>
    <property type="match status" value="1"/>
</dbReference>
<proteinExistence type="predicted"/>
<gene>
    <name evidence="4" type="ORF">HMPREF9726_00237</name>
</gene>
<sequence>MAIKFYSLGAAEEVTGSKHILEVDGHKYLIDCGAFQGKRAEADKKNRDFNVPAPELEAVILTHGHYDHCGLLPLLGKHGFTGNIYATPATRDIANLVMMDSARIQARDREYLSKQAAKKGETFKWVPLFDEADVIQTVNQFVTISYHRPAWIGPNVQLEFYDAGHILGSAMAVITAKDSDGKEVKIAFTGDLGRKNKAIIRDPDIIPPVDYIVIESTYGNRRHEETDNALKLLAEKTQEIVQNKGKMIIPAFAVERTQEIVYYFHLLVDKKIIPDIPIYVDSPMAVNATSIFQVHPECYDAQTHEAFLIHHKNPFGFNSLKFITSVAESKELNNIDGPMVIISADGMCEFGRITHHLANNIEKPSTKVLLVGFMAEDTLGRRLQNKEQEVKIFGEWHQVRAEILQINAFSAHADYFESREWLDSLENPKLKTIFLVHGEPKAQTYFTQYLNENGYNDVKTVKYGKKYNLD</sequence>
<dbReference type="AlphaFoldDB" id="A0A0E2E845"/>
<dbReference type="HOGENOM" id="CLU_009673_5_2_12"/>
<dbReference type="InterPro" id="IPR001279">
    <property type="entry name" value="Metallo-B-lactamas"/>
</dbReference>
<dbReference type="SMART" id="SM00849">
    <property type="entry name" value="Lactamase_B"/>
    <property type="match status" value="1"/>
</dbReference>
<evidence type="ECO:0000313" key="4">
    <source>
        <dbReference type="EMBL" id="EMB36045.1"/>
    </source>
</evidence>
<name>A0A0E2E845_TREDN</name>
<dbReference type="InterPro" id="IPR036866">
    <property type="entry name" value="RibonucZ/Hydroxyglut_hydro"/>
</dbReference>
<dbReference type="Gene3D" id="3.40.50.10890">
    <property type="match status" value="1"/>
</dbReference>
<dbReference type="Gene3D" id="3.60.15.10">
    <property type="entry name" value="Ribonuclease Z/Hydroxyacylglutathione hydrolase-like"/>
    <property type="match status" value="1"/>
</dbReference>
<dbReference type="RefSeq" id="WP_002682824.1">
    <property type="nucleotide sequence ID" value="NZ_CM001795.1"/>
</dbReference>
<reference evidence="4" key="1">
    <citation type="submission" date="2012-01" db="EMBL/GenBank/DDBJ databases">
        <title>The Genome Sequence of Treponema denticola H-22.</title>
        <authorList>
            <consortium name="The Broad Institute Genome Sequencing Platform"/>
            <person name="Earl A."/>
            <person name="Ward D."/>
            <person name="Feldgarden M."/>
            <person name="Gevers D."/>
            <person name="Blanton J.M."/>
            <person name="Fenno C.J."/>
            <person name="Baranova O.V."/>
            <person name="Mathney J."/>
            <person name="Dewhirst F.E."/>
            <person name="Izard J."/>
            <person name="Young S.K."/>
            <person name="Zeng Q."/>
            <person name="Gargeya S."/>
            <person name="Fitzgerald M."/>
            <person name="Haas B."/>
            <person name="Abouelleil A."/>
            <person name="Alvarado L."/>
            <person name="Arachchi H.M."/>
            <person name="Berlin A."/>
            <person name="Chapman S.B."/>
            <person name="Gearin G."/>
            <person name="Goldberg J."/>
            <person name="Griggs A."/>
            <person name="Gujja S."/>
            <person name="Hansen M."/>
            <person name="Heiman D."/>
            <person name="Howarth C."/>
            <person name="Larimer J."/>
            <person name="Lui A."/>
            <person name="MacDonald P.J.P."/>
            <person name="McCowen C."/>
            <person name="Montmayeur A."/>
            <person name="Murphy C."/>
            <person name="Neiman D."/>
            <person name="Pearson M."/>
            <person name="Priest M."/>
            <person name="Roberts A."/>
            <person name="Saif S."/>
            <person name="Shea T."/>
            <person name="Sisk P."/>
            <person name="Stolte C."/>
            <person name="Sykes S."/>
            <person name="Wortman J."/>
            <person name="Nusbaum C."/>
            <person name="Birren B."/>
        </authorList>
    </citation>
    <scope>NUCLEOTIDE SEQUENCE [LARGE SCALE GENOMIC DNA]</scope>
    <source>
        <strain evidence="4">H-22</strain>
    </source>
</reference>
<dbReference type="InterPro" id="IPR011108">
    <property type="entry name" value="RMMBL"/>
</dbReference>
<dbReference type="GO" id="GO:0004521">
    <property type="term" value="F:RNA endonuclease activity"/>
    <property type="evidence" value="ECO:0007669"/>
    <property type="project" value="TreeGrafter"/>
</dbReference>
<dbReference type="CDD" id="cd16295">
    <property type="entry name" value="TTHA0252-CPSF-like_MBL-fold"/>
    <property type="match status" value="1"/>
</dbReference>
<comment type="caution">
    <text evidence="4">The sequence shown here is derived from an EMBL/GenBank/DDBJ whole genome shotgun (WGS) entry which is preliminary data.</text>
</comment>
<dbReference type="Pfam" id="PF07521">
    <property type="entry name" value="RMMBL"/>
    <property type="match status" value="1"/>
</dbReference>
<evidence type="ECO:0000259" key="2">
    <source>
        <dbReference type="SMART" id="SM00849"/>
    </source>
</evidence>
<dbReference type="SUPFAM" id="SSF56281">
    <property type="entry name" value="Metallo-hydrolase/oxidoreductase"/>
    <property type="match status" value="1"/>
</dbReference>
<dbReference type="EMBL" id="AGDV01000001">
    <property type="protein sequence ID" value="EMB36045.1"/>
    <property type="molecule type" value="Genomic_DNA"/>
</dbReference>
<evidence type="ECO:0000256" key="1">
    <source>
        <dbReference type="ARBA" id="ARBA00022801"/>
    </source>
</evidence>
<dbReference type="SMART" id="SM01027">
    <property type="entry name" value="Beta-Casp"/>
    <property type="match status" value="1"/>
</dbReference>
<feature type="domain" description="Metallo-beta-lactamase" evidence="2">
    <location>
        <begin position="15"/>
        <end position="244"/>
    </location>
</feature>
<dbReference type="PATRIC" id="fig|999432.5.peg.244"/>
<dbReference type="Proteomes" id="UP000011705">
    <property type="component" value="Chromosome"/>
</dbReference>